<evidence type="ECO:0000313" key="1">
    <source>
        <dbReference type="EMBL" id="KAJ7544936.1"/>
    </source>
</evidence>
<protein>
    <submittedName>
        <fullName evidence="1">Uncharacterized protein</fullName>
    </submittedName>
</protein>
<proteinExistence type="predicted"/>
<organism evidence="1 2">
    <name type="scientific">Diphasiastrum complanatum</name>
    <name type="common">Issler's clubmoss</name>
    <name type="synonym">Lycopodium complanatum</name>
    <dbReference type="NCBI Taxonomy" id="34168"/>
    <lineage>
        <taxon>Eukaryota</taxon>
        <taxon>Viridiplantae</taxon>
        <taxon>Streptophyta</taxon>
        <taxon>Embryophyta</taxon>
        <taxon>Tracheophyta</taxon>
        <taxon>Lycopodiopsida</taxon>
        <taxon>Lycopodiales</taxon>
        <taxon>Lycopodiaceae</taxon>
        <taxon>Lycopodioideae</taxon>
        <taxon>Diphasiastrum</taxon>
    </lineage>
</organism>
<accession>A0ACC2CSD5</accession>
<reference evidence="2" key="1">
    <citation type="journal article" date="2024" name="Proc. Natl. Acad. Sci. U.S.A.">
        <title>Extraordinary preservation of gene collinearity over three hundred million years revealed in homosporous lycophytes.</title>
        <authorList>
            <person name="Li C."/>
            <person name="Wickell D."/>
            <person name="Kuo L.Y."/>
            <person name="Chen X."/>
            <person name="Nie B."/>
            <person name="Liao X."/>
            <person name="Peng D."/>
            <person name="Ji J."/>
            <person name="Jenkins J."/>
            <person name="Williams M."/>
            <person name="Shu S."/>
            <person name="Plott C."/>
            <person name="Barry K."/>
            <person name="Rajasekar S."/>
            <person name="Grimwood J."/>
            <person name="Han X."/>
            <person name="Sun S."/>
            <person name="Hou Z."/>
            <person name="He W."/>
            <person name="Dai G."/>
            <person name="Sun C."/>
            <person name="Schmutz J."/>
            <person name="Leebens-Mack J.H."/>
            <person name="Li F.W."/>
            <person name="Wang L."/>
        </authorList>
    </citation>
    <scope>NUCLEOTIDE SEQUENCE [LARGE SCALE GENOMIC DNA]</scope>
    <source>
        <strain evidence="2">cv. PW_Plant_1</strain>
    </source>
</reference>
<gene>
    <name evidence="1" type="ORF">O6H91_09G099700</name>
</gene>
<keyword evidence="2" id="KW-1185">Reference proteome</keyword>
<comment type="caution">
    <text evidence="1">The sequence shown here is derived from an EMBL/GenBank/DDBJ whole genome shotgun (WGS) entry which is preliminary data.</text>
</comment>
<sequence>MAEMCAQKLPTGLEVRRFAKARAPELRSLHHALKAVIKHNRAQEDVGKATFLPAPHRSLRRRTTSHNRRKPFWWTRRRNSNEAPSFSNNDKNKQKQCINSSVLEKAEASNGCCLHDSDTVLIKRGVGEGEAGQSVIHTKPLKGFIRKRKAKAKKPLSRRLRRRIELKGGSDGQGGRSSDGTQRLATHLWHSKRFEMNKMWGYWLAKGLPGRGRGSRALLKMANEGALVHDASYHNAIEMKGRMDALLETLELVLEPSPRMLTSSHDALKAPISCACYDNAMIHQLGKVPYKPVAPVMVIWRPSSVQLQSHDLRPLTSVISSSRCENTDHRPLLTESQDEERQLWIWVHAAAFDITLQVLEAACHEQVTKHGKPIVSCQSRKGELARLDLLGARAFQVLQKVLIPVTRYFLTKTCACWSGSPVYVGASKNASKVNLSEPLKACDKEISRLPGLQKVNKLPDKAILSLTVYDPRDLPQGGPIRFTHADKGLYNISQSADTFAGESLNQVQSTTSSVLANDFPPTPSESYCRRSKFEDNIMVFQGQQLSDCPALWTSESCRNGPSVKPPVSVKSLCLRRHKERLSYFHINHEAHTPTNPEMYTHSGGSTCPILLLKHLYKKPSACRWSVILPMSWVRALWLPLLSTGAQAVGQREYRWFLTDAGLPSFPFDFPDVPLNDISNGLESTVSRGENQQLLSKDLPEYFSPSPPWMCMVESTEDYHMLMASESETSADMVHERDASGELTKTADPIQGFRDGLSHSKRNGQIGKRGAQQRVQRLNMRFPGFVARTKLSLDTFLKENKLGRLLIFPGSRNDSRHFMQEELRKQNLVWQAASGGIQKSSECTSIINKFKELNSACFLRVLIRAPRKGVLKERAIIYLPTVQDLNSWFCRSNKWQGVKELAMSDVTHKSMKKYASSKCSNTTLENIQAAGVVCKRHAEDKDAKLSSISNRLSIGFVTSLAPRGSIKDVACAFVELNAVGKIRSMQLADKRWGTSKEIFCLFKNERSDILRPSLASIVLEVTDDVT</sequence>
<name>A0ACC2CSD5_DIPCM</name>
<evidence type="ECO:0000313" key="2">
    <source>
        <dbReference type="Proteomes" id="UP001162992"/>
    </source>
</evidence>
<dbReference type="EMBL" id="CM055100">
    <property type="protein sequence ID" value="KAJ7544936.1"/>
    <property type="molecule type" value="Genomic_DNA"/>
</dbReference>
<dbReference type="Proteomes" id="UP001162992">
    <property type="component" value="Chromosome 9"/>
</dbReference>